<protein>
    <submittedName>
        <fullName evidence="1">DUF3080 family protein</fullName>
    </submittedName>
</protein>
<dbReference type="EMBL" id="JBEPIJ010000007">
    <property type="protein sequence ID" value="MES0873915.1"/>
    <property type="molecule type" value="Genomic_DNA"/>
</dbReference>
<organism evidence="1 2">
    <name type="scientific">Sinimarinibacterium thermocellulolyticum</name>
    <dbReference type="NCBI Taxonomy" id="3170016"/>
    <lineage>
        <taxon>Bacteria</taxon>
        <taxon>Pseudomonadati</taxon>
        <taxon>Pseudomonadota</taxon>
        <taxon>Gammaproteobacteria</taxon>
        <taxon>Nevskiales</taxon>
        <taxon>Nevskiaceae</taxon>
        <taxon>Sinimarinibacterium</taxon>
    </lineage>
</organism>
<comment type="caution">
    <text evidence="1">The sequence shown here is derived from an EMBL/GenBank/DDBJ whole genome shotgun (WGS) entry which is preliminary data.</text>
</comment>
<gene>
    <name evidence="1" type="ORF">ABSH63_07870</name>
</gene>
<keyword evidence="2" id="KW-1185">Reference proteome</keyword>
<name>A0ABV2A9I6_9GAMM</name>
<reference evidence="1 2" key="1">
    <citation type="submission" date="2024-06" db="EMBL/GenBank/DDBJ databases">
        <authorList>
            <person name="Li Z."/>
            <person name="Jiang Y."/>
        </authorList>
    </citation>
    <scope>NUCLEOTIDE SEQUENCE [LARGE SCALE GENOMIC DNA]</scope>
    <source>
        <strain evidence="1 2">HSW-8</strain>
    </source>
</reference>
<accession>A0ABV2A9I6</accession>
<evidence type="ECO:0000313" key="2">
    <source>
        <dbReference type="Proteomes" id="UP001465331"/>
    </source>
</evidence>
<evidence type="ECO:0000313" key="1">
    <source>
        <dbReference type="EMBL" id="MES0873915.1"/>
    </source>
</evidence>
<dbReference type="InterPro" id="IPR021431">
    <property type="entry name" value="DUF3080"/>
</dbReference>
<sequence>MLGDYRARVQRAAGVEVQAPSVMPLPAYPTHRQRAVPIPDVRGSVWELLFDLPDCELDHLVAERNSILGRHWPASSRFDYELRFRLRLDRCRERLSRQRTLDEAQRELLERLDEIAGAKRDTLPAVWWAVTYDSAEFEQAFSPAAALLRPGDRGAQALGALDRLWATRAALTPTQDGIDRAPLDRALGVLAASRYGGRLLRSLAALIAELDAASLALERARARPLCPQQRPTPRAQVLRQVLMRHYAARVQPYIVDVQLGGRAWLDAHARLLSSQGVRWPAAFEQFRRLALDDGADSLWRRWTVAQQRHVQAWQALLGACGLMPGTTAQAPAPGAT</sequence>
<dbReference type="Proteomes" id="UP001465331">
    <property type="component" value="Unassembled WGS sequence"/>
</dbReference>
<proteinExistence type="predicted"/>
<dbReference type="RefSeq" id="WP_352888808.1">
    <property type="nucleotide sequence ID" value="NZ_JBEPIJ010000007.1"/>
</dbReference>
<dbReference type="Pfam" id="PF11279">
    <property type="entry name" value="DUF3080"/>
    <property type="match status" value="1"/>
</dbReference>